<proteinExistence type="predicted"/>
<gene>
    <name evidence="2" type="ORF">A0H81_09682</name>
</gene>
<accession>A0A1C7M295</accession>
<evidence type="ECO:0000313" key="2">
    <source>
        <dbReference type="EMBL" id="OBZ70499.1"/>
    </source>
</evidence>
<protein>
    <submittedName>
        <fullName evidence="2">Uncharacterized protein</fullName>
    </submittedName>
</protein>
<feature type="compositionally biased region" description="Low complexity" evidence="1">
    <location>
        <begin position="146"/>
        <end position="160"/>
    </location>
</feature>
<feature type="compositionally biased region" description="Basic residues" evidence="1">
    <location>
        <begin position="66"/>
        <end position="80"/>
    </location>
</feature>
<organism evidence="2 3">
    <name type="scientific">Grifola frondosa</name>
    <name type="common">Maitake</name>
    <name type="synonym">Polyporus frondosus</name>
    <dbReference type="NCBI Taxonomy" id="5627"/>
    <lineage>
        <taxon>Eukaryota</taxon>
        <taxon>Fungi</taxon>
        <taxon>Dikarya</taxon>
        <taxon>Basidiomycota</taxon>
        <taxon>Agaricomycotina</taxon>
        <taxon>Agaricomycetes</taxon>
        <taxon>Polyporales</taxon>
        <taxon>Grifolaceae</taxon>
        <taxon>Grifola</taxon>
    </lineage>
</organism>
<sequence>MRHVPKALYVDPHGHKPAAASSNPSFMTASAKVQLPVGSTPPTTPRKGKRQTARASTPGGESSPKQQRRCVHCGKPRVGHARSGCPNVDPPIPPASTSPRASPRSKSVGESISVLQPAFHTMTLEDTVDEETVTETQSAEPVPKTGSSPPLSSASPTSGGRAIFQPKALQRTQSMLERQTCVGEMMEAHPMCLCLPVHEIAPRETAIRKVRMHTRVLMPGSNWKDKETGILVFGRNSEDVDQFFKRITDEADRGRLAGQLALSAVAGAGIAWTALAFA</sequence>
<dbReference type="EMBL" id="LUGG01000014">
    <property type="protein sequence ID" value="OBZ70499.1"/>
    <property type="molecule type" value="Genomic_DNA"/>
</dbReference>
<reference evidence="2 3" key="1">
    <citation type="submission" date="2016-03" db="EMBL/GenBank/DDBJ databases">
        <title>Whole genome sequencing of Grifola frondosa 9006-11.</title>
        <authorList>
            <person name="Min B."/>
            <person name="Park H."/>
            <person name="Kim J.-G."/>
            <person name="Cho H."/>
            <person name="Oh Y.-L."/>
            <person name="Kong W.-S."/>
            <person name="Choi I.-G."/>
        </authorList>
    </citation>
    <scope>NUCLEOTIDE SEQUENCE [LARGE SCALE GENOMIC DNA]</scope>
    <source>
        <strain evidence="2 3">9006-11</strain>
    </source>
</reference>
<feature type="compositionally biased region" description="Polar residues" evidence="1">
    <location>
        <begin position="53"/>
        <end position="65"/>
    </location>
</feature>
<comment type="caution">
    <text evidence="2">The sequence shown here is derived from an EMBL/GenBank/DDBJ whole genome shotgun (WGS) entry which is preliminary data.</text>
</comment>
<name>A0A1C7M295_GRIFR</name>
<dbReference type="AlphaFoldDB" id="A0A1C7M295"/>
<keyword evidence="3" id="KW-1185">Reference proteome</keyword>
<evidence type="ECO:0000256" key="1">
    <source>
        <dbReference type="SAM" id="MobiDB-lite"/>
    </source>
</evidence>
<feature type="compositionally biased region" description="Low complexity" evidence="1">
    <location>
        <begin position="97"/>
        <end position="106"/>
    </location>
</feature>
<dbReference type="OrthoDB" id="10676935at2759"/>
<dbReference type="Proteomes" id="UP000092993">
    <property type="component" value="Unassembled WGS sequence"/>
</dbReference>
<evidence type="ECO:0000313" key="3">
    <source>
        <dbReference type="Proteomes" id="UP000092993"/>
    </source>
</evidence>
<feature type="region of interest" description="Disordered" evidence="1">
    <location>
        <begin position="1"/>
        <end position="110"/>
    </location>
</feature>
<feature type="region of interest" description="Disordered" evidence="1">
    <location>
        <begin position="126"/>
        <end position="161"/>
    </location>
</feature>